<comment type="similarity">
    <text evidence="1">Belongs to the short-chain dehydrogenases/reductases (SDR) family.</text>
</comment>
<dbReference type="InterPro" id="IPR020904">
    <property type="entry name" value="Sc_DH/Rdtase_CS"/>
</dbReference>
<protein>
    <submittedName>
        <fullName evidence="6">L-xylulose reductase</fullName>
    </submittedName>
</protein>
<dbReference type="InterPro" id="IPR051737">
    <property type="entry name" value="L-xylulose/Carbonyl_redctase"/>
</dbReference>
<proteinExistence type="inferred from homology"/>
<dbReference type="AlphaFoldDB" id="A0A8D8LXF0"/>
<dbReference type="EMBL" id="HBUF01527620">
    <property type="protein sequence ID" value="CAG6750690.1"/>
    <property type="molecule type" value="Transcribed_RNA"/>
</dbReference>
<dbReference type="EMBL" id="HBUF01186121">
    <property type="protein sequence ID" value="CAG6656786.1"/>
    <property type="molecule type" value="Transcribed_RNA"/>
</dbReference>
<dbReference type="GO" id="GO:0004090">
    <property type="term" value="F:carbonyl reductase (NADPH) activity"/>
    <property type="evidence" value="ECO:0007669"/>
    <property type="project" value="TreeGrafter"/>
</dbReference>
<dbReference type="PRINTS" id="PR00080">
    <property type="entry name" value="SDRFAMILY"/>
</dbReference>
<dbReference type="FunFam" id="3.40.50.720:FF:000214">
    <property type="entry name" value="L-xylulose reductase"/>
    <property type="match status" value="1"/>
</dbReference>
<evidence type="ECO:0000256" key="1">
    <source>
        <dbReference type="ARBA" id="ARBA00006484"/>
    </source>
</evidence>
<organism evidence="6">
    <name type="scientific">Cacopsylla melanoneura</name>
    <dbReference type="NCBI Taxonomy" id="428564"/>
    <lineage>
        <taxon>Eukaryota</taxon>
        <taxon>Metazoa</taxon>
        <taxon>Ecdysozoa</taxon>
        <taxon>Arthropoda</taxon>
        <taxon>Hexapoda</taxon>
        <taxon>Insecta</taxon>
        <taxon>Pterygota</taxon>
        <taxon>Neoptera</taxon>
        <taxon>Paraneoptera</taxon>
        <taxon>Hemiptera</taxon>
        <taxon>Sternorrhyncha</taxon>
        <taxon>Psylloidea</taxon>
        <taxon>Psyllidae</taxon>
        <taxon>Psyllinae</taxon>
        <taxon>Cacopsylla</taxon>
    </lineage>
</organism>
<dbReference type="PROSITE" id="PS00061">
    <property type="entry name" value="ADH_SHORT"/>
    <property type="match status" value="1"/>
</dbReference>
<dbReference type="EMBL" id="HBUF01186122">
    <property type="protein sequence ID" value="CAG6656787.1"/>
    <property type="molecule type" value="Transcribed_RNA"/>
</dbReference>
<dbReference type="InterPro" id="IPR036291">
    <property type="entry name" value="NAD(P)-bd_dom_sf"/>
</dbReference>
<evidence type="ECO:0000256" key="4">
    <source>
        <dbReference type="ARBA" id="ARBA00023002"/>
    </source>
</evidence>
<dbReference type="EMBL" id="HBUF01028038">
    <property type="protein sequence ID" value="CAG6613587.1"/>
    <property type="molecule type" value="Transcribed_RNA"/>
</dbReference>
<evidence type="ECO:0000259" key="5">
    <source>
        <dbReference type="SMART" id="SM00822"/>
    </source>
</evidence>
<dbReference type="GO" id="GO:0006629">
    <property type="term" value="P:lipid metabolic process"/>
    <property type="evidence" value="ECO:0007669"/>
    <property type="project" value="UniProtKB-ARBA"/>
</dbReference>
<comment type="subunit">
    <text evidence="2">Homotetramer.</text>
</comment>
<dbReference type="SMART" id="SM00822">
    <property type="entry name" value="PKS_KR"/>
    <property type="match status" value="1"/>
</dbReference>
<dbReference type="EMBL" id="HBUF01028039">
    <property type="protein sequence ID" value="CAG6613588.1"/>
    <property type="molecule type" value="Transcribed_RNA"/>
</dbReference>
<keyword evidence="3" id="KW-0521">NADP</keyword>
<sequence>MEFQNKRILVTGAGQGIGRAIVERLCTQYKGVHVIALSRTLSNLQSLSKQYPQVQIVQVDVQDWETTRREVSKLGPVDVLVNNAGVASLQPFLDIDEKSFDSVFDINVKAVINISQVVAKSMIQHNIQGGAIVNVSSVASKAALQDHTVYCASKAALDSVTRTMALELGPHHIRVNSVQPTVVMTQMGQMAWSDPSKSGPVLSKIPLGRFSKPDEVVDVILYLAGPKSSMVHGVHIPVDGGFLI</sequence>
<dbReference type="InterPro" id="IPR002347">
    <property type="entry name" value="SDR_fam"/>
</dbReference>
<feature type="domain" description="Ketoreductase" evidence="5">
    <location>
        <begin position="6"/>
        <end position="195"/>
    </location>
</feature>
<dbReference type="PANTHER" id="PTHR44252:SF3">
    <property type="entry name" value="D-ERYTHRULOSE REDUCTASE-RELATED"/>
    <property type="match status" value="1"/>
</dbReference>
<dbReference type="EMBL" id="HBUF01527619">
    <property type="protein sequence ID" value="CAG6750689.1"/>
    <property type="molecule type" value="Transcribed_RNA"/>
</dbReference>
<dbReference type="Pfam" id="PF13561">
    <property type="entry name" value="adh_short_C2"/>
    <property type="match status" value="1"/>
</dbReference>
<dbReference type="GO" id="GO:0050038">
    <property type="term" value="F:L-xylulose reductase (NADPH) activity"/>
    <property type="evidence" value="ECO:0007669"/>
    <property type="project" value="TreeGrafter"/>
</dbReference>
<accession>A0A8D8LXF0</accession>
<keyword evidence="4" id="KW-0560">Oxidoreductase</keyword>
<dbReference type="EMBL" id="HBUF01527617">
    <property type="protein sequence ID" value="CAG6750687.1"/>
    <property type="molecule type" value="Transcribed_RNA"/>
</dbReference>
<reference evidence="6" key="1">
    <citation type="submission" date="2021-05" db="EMBL/GenBank/DDBJ databases">
        <authorList>
            <person name="Alioto T."/>
            <person name="Alioto T."/>
            <person name="Gomez Garrido J."/>
        </authorList>
    </citation>
    <scope>NUCLEOTIDE SEQUENCE</scope>
</reference>
<name>A0A8D8LXF0_9HEMI</name>
<dbReference type="PRINTS" id="PR00081">
    <property type="entry name" value="GDHRDH"/>
</dbReference>
<evidence type="ECO:0000256" key="3">
    <source>
        <dbReference type="ARBA" id="ARBA00022857"/>
    </source>
</evidence>
<dbReference type="SUPFAM" id="SSF51735">
    <property type="entry name" value="NAD(P)-binding Rossmann-fold domains"/>
    <property type="match status" value="1"/>
</dbReference>
<dbReference type="Gene3D" id="3.40.50.720">
    <property type="entry name" value="NAD(P)-binding Rossmann-like Domain"/>
    <property type="match status" value="1"/>
</dbReference>
<dbReference type="GO" id="GO:0005997">
    <property type="term" value="P:xylulose metabolic process"/>
    <property type="evidence" value="ECO:0007669"/>
    <property type="project" value="TreeGrafter"/>
</dbReference>
<evidence type="ECO:0000313" key="6">
    <source>
        <dbReference type="EMBL" id="CAG6613587.1"/>
    </source>
</evidence>
<dbReference type="InterPro" id="IPR057326">
    <property type="entry name" value="KR_dom"/>
</dbReference>
<evidence type="ECO:0000256" key="2">
    <source>
        <dbReference type="ARBA" id="ARBA00011881"/>
    </source>
</evidence>
<dbReference type="PANTHER" id="PTHR44252">
    <property type="entry name" value="D-ERYTHRULOSE REDUCTASE"/>
    <property type="match status" value="1"/>
</dbReference>
<dbReference type="GO" id="GO:0006006">
    <property type="term" value="P:glucose metabolic process"/>
    <property type="evidence" value="ECO:0007669"/>
    <property type="project" value="TreeGrafter"/>
</dbReference>